<dbReference type="PROSITE" id="PS51688">
    <property type="entry name" value="ICA"/>
    <property type="match status" value="1"/>
</dbReference>
<feature type="domain" description="Peptidase S74" evidence="1">
    <location>
        <begin position="808"/>
        <end position="917"/>
    </location>
</feature>
<dbReference type="AlphaFoldDB" id="B5W4Y3"/>
<dbReference type="EMBL" id="ABYK01000032">
    <property type="protein sequence ID" value="EDZ93443.1"/>
    <property type="molecule type" value="Genomic_DNA"/>
</dbReference>
<dbReference type="Gene3D" id="6.10.140.2190">
    <property type="match status" value="1"/>
</dbReference>
<sequence>MTNFNIYSSRFGQSTDDLPEGEVNLYLTNERVQAVIDSNTNLFKLTDLSWNNITNKPSTFPPSTHSHSWTEITNKPTIFASDWANVADKPATATRWPTWSEVTSKPTTFTPSAHTHAWADITSGVPATASRWPSWAEVTSKPTTFTPSAHNHAWSEITSIPATATRWPTWNEVTGSPTTFPPTPHNHDASNITSGIIDVARLPAAALIGDTTYSAGSGLTLSGTTFSLPVATSGSGTFVTSITQTANGITANLGTPPNTTYSAGTGISLSGTTIINSAPHQSTNLSISGTGDTRTITSSTGTDVTIPVATTSTAGLMSLGDKTKLNGIAASANNYVHPTTDGNLHVPATGTTNNGKVLTAGATAGSLNWTTLPTAPVTSVAGKTGAVTLIKGDVGLGNVDNTADSVKSVSSSATLTTARTIALSGAATGTATSFNGSANITIPVTSLNAANLSGAVPNASISGSYSGMTNLTGSGTVDFAKFLGNASDTVNLPSFSWTGDLDTGIYRPVADQLAITTGGVQRALFSSAGITGNLVGNASTSTTLQTARTINGTSFNGSANITITANTPNTLTNGTGLTGNNFNGSAATTWAVAYGTTAGTACQGNDSRLSDARTPTTHTHSNITLTAGDGLSGGGTLAANRTINVDSTVLRTSGNQTITGIKTFNITNNPVTFTTDESFPDGNMLINFNVWRGFDIRRIGSIASTASLVLNSRVGGNSWAFSHQGSYSMRLEAEANPRVFIYHGINFLESNVWRGAPSDRYPIHVYNNQMYLIKDNGLSSSNIHTRFRLGGTNIAYINDSGDYVKGSSDIRFKTVLNENVNSLDLIKKLNVIKFKYNKLAELHGFCDKEAKIGLIAQEVQEYYPEAVEVVKNDHTDSPEVDDKKIDYLTILYEKLVPLLVAGIQELSHKLDALGKPTASTNGNISNLPTSPIGLSVGDLWCDTDNDNVIKQVRSCLTNMIYLKLIGF</sequence>
<protein>
    <recommendedName>
        <fullName evidence="1">Peptidase S74 domain-containing protein</fullName>
    </recommendedName>
</protein>
<organism evidence="3 4">
    <name type="scientific">Limnospira maxima CS-328</name>
    <dbReference type="NCBI Taxonomy" id="513049"/>
    <lineage>
        <taxon>Bacteria</taxon>
        <taxon>Bacillati</taxon>
        <taxon>Cyanobacteriota</taxon>
        <taxon>Cyanophyceae</taxon>
        <taxon>Oscillatoriophycideae</taxon>
        <taxon>Oscillatoriales</taxon>
        <taxon>Sirenicapillariaceae</taxon>
        <taxon>Limnospira</taxon>
    </lineage>
</organism>
<accession>B5W4Y3</accession>
<name>B5W4Y3_LIMMA</name>
<evidence type="ECO:0000313" key="3">
    <source>
        <dbReference type="EMBL" id="EDZ93443.1"/>
    </source>
</evidence>
<comment type="caution">
    <text evidence="3">The sequence shown here is derived from an EMBL/GenBank/DDBJ whole genome shotgun (WGS) entry which is preliminary data.</text>
</comment>
<evidence type="ECO:0000313" key="2">
    <source>
        <dbReference type="EMBL" id="EDZ91932.1"/>
    </source>
</evidence>
<gene>
    <name evidence="3" type="ORF">AmaxDRAFT_3831</name>
    <name evidence="2" type="ORF">AmaxDRAFT_5310</name>
</gene>
<dbReference type="InterPro" id="IPR030392">
    <property type="entry name" value="S74_ICA"/>
</dbReference>
<evidence type="ECO:0000259" key="1">
    <source>
        <dbReference type="PROSITE" id="PS51688"/>
    </source>
</evidence>
<evidence type="ECO:0000313" key="4">
    <source>
        <dbReference type="Proteomes" id="UP000004061"/>
    </source>
</evidence>
<dbReference type="Proteomes" id="UP000004061">
    <property type="component" value="Unassembled WGS sequence"/>
</dbReference>
<reference evidence="3 4" key="2">
    <citation type="journal article" date="2011" name="Appl. Environ. Microbiol.">
        <title>Contribution of a Sodium Ion Gradient to Energy Conservation during Fermentation in the Cyanobacterium Arthrospira (Spirulina) maxima CS-328.</title>
        <authorList>
            <person name="Carrieri D."/>
            <person name="Ananyev G."/>
            <person name="Lenz O."/>
            <person name="Bryant D.A."/>
            <person name="Dismukes G.C."/>
        </authorList>
    </citation>
    <scope>NUCLEOTIDE SEQUENCE [LARGE SCALE GENOMIC DNA]</scope>
    <source>
        <strain evidence="3 4">CS-328</strain>
    </source>
</reference>
<dbReference type="Pfam" id="PF13884">
    <property type="entry name" value="Peptidase_S74"/>
    <property type="match status" value="1"/>
</dbReference>
<dbReference type="EMBL" id="ABYK01000077">
    <property type="protein sequence ID" value="EDZ91932.1"/>
    <property type="molecule type" value="Genomic_DNA"/>
</dbReference>
<keyword evidence="4" id="KW-1185">Reference proteome</keyword>
<proteinExistence type="predicted"/>
<dbReference type="RefSeq" id="WP_006669954.1">
    <property type="nucleotide sequence ID" value="NZ_ABYK01000032.1"/>
</dbReference>
<reference evidence="3" key="1">
    <citation type="submission" date="2008-10" db="EMBL/GenBank/DDBJ databases">
        <authorList>
            <consortium name="US DOE Joint Genome Institute (JGI-PGF)"/>
            <person name="Lucas S."/>
            <person name="Copeland A."/>
            <person name="Lapidus A."/>
            <person name="Glavina del Rio T."/>
            <person name="Tice H."/>
            <person name="Bruce D."/>
            <person name="Goodwin L."/>
            <person name="Pitluck S."/>
            <person name="Larimer F."/>
            <person name="Land M.L."/>
            <person name="Hauser L."/>
            <person name="Bryant D.A."/>
        </authorList>
    </citation>
    <scope>NUCLEOTIDE SEQUENCE</scope>
    <source>
        <strain evidence="3">CS-328</strain>
    </source>
</reference>